<dbReference type="EMBL" id="AP025564">
    <property type="protein sequence ID" value="BDE95111.1"/>
    <property type="molecule type" value="Genomic_DNA"/>
</dbReference>
<keyword evidence="5" id="KW-1185">Reference proteome</keyword>
<sequence>MMIDAQMPTRIVFGAGRLDELASLDLPGSHALVCTTGSARPERKALLGRVIRLLDGAEVEATVYEGITPNPTIGEVREACALAKERGCDFVVGLGGGSSIDAAKAVAMMMRQDGDLWDYAYTGSGGKKEIVDAAPVVAISTTAGTGTETDPYSVITKTETGEKLDFAADALYPTVSIIDPELMLSLPRDQTIYQGIDALFHAAECAITNRGVNRLVDVFALESISSVLTWLPVVVEDPSNIEGRTMLAYAADICSGYTQSLINTTSHHIIAQTIGGMFPSVAHGASLIMIAEEYYRRIAAFVPDELDRVGMYLGVDSCGYPAGQSFAVGLAGFFDRLGVRGLSMADCGIAWDDLPAIADAAVNRTGIADVDLYTLTEEDVLGILQRSYR</sequence>
<feature type="domain" description="Fe-containing alcohol dehydrogenase-like C-terminal" evidence="3">
    <location>
        <begin position="191"/>
        <end position="388"/>
    </location>
</feature>
<evidence type="ECO:0000259" key="3">
    <source>
        <dbReference type="Pfam" id="PF25137"/>
    </source>
</evidence>
<name>A0ABN6MFP1_9ACTN</name>
<dbReference type="InterPro" id="IPR001670">
    <property type="entry name" value="ADH_Fe/GldA"/>
</dbReference>
<protein>
    <submittedName>
        <fullName evidence="4">Alcohol dehydrogenase</fullName>
    </submittedName>
</protein>
<dbReference type="Proteomes" id="UP001320544">
    <property type="component" value="Chromosome"/>
</dbReference>
<evidence type="ECO:0000313" key="5">
    <source>
        <dbReference type="Proteomes" id="UP001320544"/>
    </source>
</evidence>
<dbReference type="PANTHER" id="PTHR11496:SF104">
    <property type="entry name" value="3-DEOXY-ALPHA-D-MANNO-OCTULOSONATE 8-OXIDASE"/>
    <property type="match status" value="1"/>
</dbReference>
<dbReference type="PANTHER" id="PTHR11496">
    <property type="entry name" value="ALCOHOL DEHYDROGENASE"/>
    <property type="match status" value="1"/>
</dbReference>
<dbReference type="Gene3D" id="3.40.50.1970">
    <property type="match status" value="1"/>
</dbReference>
<dbReference type="SUPFAM" id="SSF56796">
    <property type="entry name" value="Dehydroquinate synthase-like"/>
    <property type="match status" value="1"/>
</dbReference>
<dbReference type="CDD" id="cd08185">
    <property type="entry name" value="Fe-ADH-like"/>
    <property type="match status" value="1"/>
</dbReference>
<evidence type="ECO:0000313" key="4">
    <source>
        <dbReference type="EMBL" id="BDE95111.1"/>
    </source>
</evidence>
<keyword evidence="1" id="KW-0560">Oxidoreductase</keyword>
<evidence type="ECO:0000259" key="2">
    <source>
        <dbReference type="Pfam" id="PF00465"/>
    </source>
</evidence>
<dbReference type="InterPro" id="IPR039697">
    <property type="entry name" value="Alcohol_dehydrogenase_Fe"/>
</dbReference>
<reference evidence="4 5" key="1">
    <citation type="submission" date="2022-01" db="EMBL/GenBank/DDBJ databases">
        <title>Novel bile acid biosynthetic pathways are enriched in the microbiome of centenarians.</title>
        <authorList>
            <person name="Sato Y."/>
            <person name="Atarashi K."/>
            <person name="Plichta R.D."/>
            <person name="Arai Y."/>
            <person name="Sasajima S."/>
            <person name="Kearney M.S."/>
            <person name="Suda W."/>
            <person name="Takeshita K."/>
            <person name="Sasaki T."/>
            <person name="Okamoto S."/>
            <person name="Skelly N.A."/>
            <person name="Okamura Y."/>
            <person name="Vlamakis H."/>
            <person name="Li Y."/>
            <person name="Tanoue T."/>
            <person name="Takei H."/>
            <person name="Nittono H."/>
            <person name="Narushima S."/>
            <person name="Irie J."/>
            <person name="Itoh H."/>
            <person name="Moriya K."/>
            <person name="Sugiura Y."/>
            <person name="Suematsu M."/>
            <person name="Moritoki N."/>
            <person name="Shibata S."/>
            <person name="Littman R.D."/>
            <person name="Fischbach A.M."/>
            <person name="Uwamino Y."/>
            <person name="Inoue T."/>
            <person name="Honda A."/>
            <person name="Hattori M."/>
            <person name="Murai T."/>
            <person name="Xavier J.R."/>
            <person name="Hirose N."/>
            <person name="Honda K."/>
        </authorList>
    </citation>
    <scope>NUCLEOTIDE SEQUENCE [LARGE SCALE GENOMIC DNA]</scope>
    <source>
        <strain evidence="4 5">CE91-St30</strain>
    </source>
</reference>
<accession>A0ABN6MFP1</accession>
<dbReference type="InterPro" id="IPR056798">
    <property type="entry name" value="ADH_Fe_C"/>
</dbReference>
<dbReference type="Pfam" id="PF25137">
    <property type="entry name" value="ADH_Fe_C"/>
    <property type="match status" value="1"/>
</dbReference>
<dbReference type="Gene3D" id="1.20.1090.10">
    <property type="entry name" value="Dehydroquinate synthase-like - alpha domain"/>
    <property type="match status" value="1"/>
</dbReference>
<feature type="domain" description="Alcohol dehydrogenase iron-type/glycerol dehydrogenase GldA" evidence="2">
    <location>
        <begin position="8"/>
        <end position="180"/>
    </location>
</feature>
<dbReference type="RefSeq" id="WP_102379233.1">
    <property type="nucleotide sequence ID" value="NZ_AP025564.1"/>
</dbReference>
<dbReference type="Pfam" id="PF00465">
    <property type="entry name" value="Fe-ADH"/>
    <property type="match status" value="1"/>
</dbReference>
<proteinExistence type="predicted"/>
<organism evidence="4 5">
    <name type="scientific">Raoultibacter timonensis</name>
    <dbReference type="NCBI Taxonomy" id="1907662"/>
    <lineage>
        <taxon>Bacteria</taxon>
        <taxon>Bacillati</taxon>
        <taxon>Actinomycetota</taxon>
        <taxon>Coriobacteriia</taxon>
        <taxon>Eggerthellales</taxon>
        <taxon>Eggerthellaceae</taxon>
        <taxon>Raoultibacter</taxon>
    </lineage>
</organism>
<gene>
    <name evidence="4" type="ORF">CE91St30_04440</name>
</gene>
<evidence type="ECO:0000256" key="1">
    <source>
        <dbReference type="ARBA" id="ARBA00023002"/>
    </source>
</evidence>